<gene>
    <name evidence="1" type="ORF">HHK36_012934</name>
</gene>
<comment type="caution">
    <text evidence="1">The sequence shown here is derived from an EMBL/GenBank/DDBJ whole genome shotgun (WGS) entry which is preliminary data.</text>
</comment>
<evidence type="ECO:0000313" key="1">
    <source>
        <dbReference type="EMBL" id="KAF8401983.1"/>
    </source>
</evidence>
<accession>A0A835DG11</accession>
<sequence>MGRQGTKCNRFAGLSLCTDEQIYHPTSRVFRSFAVFDCSNRVKRVCIGANRTEATPRHKGAALTNFLGAEESFWCKASY</sequence>
<protein>
    <submittedName>
        <fullName evidence="1">Uncharacterized protein</fullName>
    </submittedName>
</protein>
<evidence type="ECO:0000313" key="2">
    <source>
        <dbReference type="Proteomes" id="UP000655225"/>
    </source>
</evidence>
<dbReference type="AlphaFoldDB" id="A0A835DG11"/>
<dbReference type="EMBL" id="JABCRI010000008">
    <property type="protein sequence ID" value="KAF8401983.1"/>
    <property type="molecule type" value="Genomic_DNA"/>
</dbReference>
<organism evidence="1 2">
    <name type="scientific">Tetracentron sinense</name>
    <name type="common">Spur-leaf</name>
    <dbReference type="NCBI Taxonomy" id="13715"/>
    <lineage>
        <taxon>Eukaryota</taxon>
        <taxon>Viridiplantae</taxon>
        <taxon>Streptophyta</taxon>
        <taxon>Embryophyta</taxon>
        <taxon>Tracheophyta</taxon>
        <taxon>Spermatophyta</taxon>
        <taxon>Magnoliopsida</taxon>
        <taxon>Trochodendrales</taxon>
        <taxon>Trochodendraceae</taxon>
        <taxon>Tetracentron</taxon>
    </lineage>
</organism>
<keyword evidence="2" id="KW-1185">Reference proteome</keyword>
<proteinExistence type="predicted"/>
<dbReference type="Proteomes" id="UP000655225">
    <property type="component" value="Unassembled WGS sequence"/>
</dbReference>
<reference evidence="1 2" key="1">
    <citation type="submission" date="2020-04" db="EMBL/GenBank/DDBJ databases">
        <title>Plant Genome Project.</title>
        <authorList>
            <person name="Zhang R.-G."/>
        </authorList>
    </citation>
    <scope>NUCLEOTIDE SEQUENCE [LARGE SCALE GENOMIC DNA]</scope>
    <source>
        <strain evidence="1">YNK0</strain>
        <tissue evidence="1">Leaf</tissue>
    </source>
</reference>
<name>A0A835DG11_TETSI</name>